<keyword evidence="1" id="KW-0472">Membrane</keyword>
<evidence type="ECO:0000313" key="2">
    <source>
        <dbReference type="EMBL" id="MEQ6357718.1"/>
    </source>
</evidence>
<dbReference type="EMBL" id="JBEGDG010000033">
    <property type="protein sequence ID" value="MEQ6357718.1"/>
    <property type="molecule type" value="Genomic_DNA"/>
</dbReference>
<dbReference type="Proteomes" id="UP001478862">
    <property type="component" value="Unassembled WGS sequence"/>
</dbReference>
<feature type="transmembrane region" description="Helical" evidence="1">
    <location>
        <begin position="36"/>
        <end position="56"/>
    </location>
</feature>
<comment type="caution">
    <text evidence="2">The sequence shown here is derived from an EMBL/GenBank/DDBJ whole genome shotgun (WGS) entry which is preliminary data.</text>
</comment>
<evidence type="ECO:0000313" key="3">
    <source>
        <dbReference type="Proteomes" id="UP001478862"/>
    </source>
</evidence>
<proteinExistence type="predicted"/>
<feature type="transmembrane region" description="Helical" evidence="1">
    <location>
        <begin position="68"/>
        <end position="92"/>
    </location>
</feature>
<organism evidence="2 3">
    <name type="scientific">Lysinibacillus zambalensis</name>
    <dbReference type="NCBI Taxonomy" id="3160866"/>
    <lineage>
        <taxon>Bacteria</taxon>
        <taxon>Bacillati</taxon>
        <taxon>Bacillota</taxon>
        <taxon>Bacilli</taxon>
        <taxon>Bacillales</taxon>
        <taxon>Bacillaceae</taxon>
        <taxon>Lysinibacillus</taxon>
    </lineage>
</organism>
<evidence type="ECO:0000256" key="1">
    <source>
        <dbReference type="SAM" id="Phobius"/>
    </source>
</evidence>
<name>A0ABV1MYZ2_9BACI</name>
<keyword evidence="1" id="KW-0812">Transmembrane</keyword>
<dbReference type="RefSeq" id="WP_349662032.1">
    <property type="nucleotide sequence ID" value="NZ_JBEGDG010000033.1"/>
</dbReference>
<accession>A0ABV1MYZ2</accession>
<feature type="transmembrane region" description="Helical" evidence="1">
    <location>
        <begin position="6"/>
        <end position="29"/>
    </location>
</feature>
<evidence type="ECO:0008006" key="4">
    <source>
        <dbReference type="Google" id="ProtNLM"/>
    </source>
</evidence>
<gene>
    <name evidence="2" type="ORF">ABNX05_24225</name>
</gene>
<protein>
    <recommendedName>
        <fullName evidence="4">Transposase</fullName>
    </recommendedName>
</protein>
<keyword evidence="3" id="KW-1185">Reference proteome</keyword>
<reference evidence="2 3" key="1">
    <citation type="submission" date="2024-06" db="EMBL/GenBank/DDBJ databases">
        <title>Lysinibacillus zambalefons sp. nov., a Novel Firmicute Isolated from the Poon Bato Zambales Hyperalkaline Spring.</title>
        <authorList>
            <person name="Aja J.A."/>
            <person name="Lazaro J.E.H."/>
            <person name="Llorin L.D."/>
            <person name="Lim K.R."/>
            <person name="Teodosio J."/>
            <person name="Dalisay D.S."/>
        </authorList>
    </citation>
    <scope>NUCLEOTIDE SEQUENCE [LARGE SCALE GENOMIC DNA]</scope>
    <source>
        <strain evidence="2 3">M3</strain>
    </source>
</reference>
<keyword evidence="1" id="KW-1133">Transmembrane helix</keyword>
<sequence>MGVFEPLYIFFLLILLGLIYILVTIYTICKFKFNMIGLLLIILSISSYLLIGKYLVDAGNYADEHSSLFGLSFLELTLLSYPYIFLGLLVVLGKKGERS</sequence>